<name>A0AAV5MPE3_9ROSI</name>
<comment type="caution">
    <text evidence="1">The sequence shown here is derived from an EMBL/GenBank/DDBJ whole genome shotgun (WGS) entry which is preliminary data.</text>
</comment>
<evidence type="ECO:0000313" key="2">
    <source>
        <dbReference type="Proteomes" id="UP001054252"/>
    </source>
</evidence>
<reference evidence="1 2" key="1">
    <citation type="journal article" date="2021" name="Commun. Biol.">
        <title>The genome of Shorea leprosula (Dipterocarpaceae) highlights the ecological relevance of drought in aseasonal tropical rainforests.</title>
        <authorList>
            <person name="Ng K.K.S."/>
            <person name="Kobayashi M.J."/>
            <person name="Fawcett J.A."/>
            <person name="Hatakeyama M."/>
            <person name="Paape T."/>
            <person name="Ng C.H."/>
            <person name="Ang C.C."/>
            <person name="Tnah L.H."/>
            <person name="Lee C.T."/>
            <person name="Nishiyama T."/>
            <person name="Sese J."/>
            <person name="O'Brien M.J."/>
            <person name="Copetti D."/>
            <person name="Mohd Noor M.I."/>
            <person name="Ong R.C."/>
            <person name="Putra M."/>
            <person name="Sireger I.Z."/>
            <person name="Indrioko S."/>
            <person name="Kosugi Y."/>
            <person name="Izuno A."/>
            <person name="Isagi Y."/>
            <person name="Lee S.L."/>
            <person name="Shimizu K.K."/>
        </authorList>
    </citation>
    <scope>NUCLEOTIDE SEQUENCE [LARGE SCALE GENOMIC DNA]</scope>
    <source>
        <strain evidence="1">214</strain>
    </source>
</reference>
<protein>
    <recommendedName>
        <fullName evidence="3">Ribosomal protein L32</fullName>
    </recommendedName>
</protein>
<evidence type="ECO:0000313" key="1">
    <source>
        <dbReference type="EMBL" id="GKV51298.1"/>
    </source>
</evidence>
<proteinExistence type="predicted"/>
<dbReference type="AlphaFoldDB" id="A0AAV5MPE3"/>
<dbReference type="Proteomes" id="UP001054252">
    <property type="component" value="Unassembled WGS sequence"/>
</dbReference>
<dbReference type="EMBL" id="BPVZ01000483">
    <property type="protein sequence ID" value="GKV51298.1"/>
    <property type="molecule type" value="Genomic_DNA"/>
</dbReference>
<gene>
    <name evidence="1" type="ORF">SLEP1_g57966</name>
</gene>
<organism evidence="1 2">
    <name type="scientific">Rubroshorea leprosula</name>
    <dbReference type="NCBI Taxonomy" id="152421"/>
    <lineage>
        <taxon>Eukaryota</taxon>
        <taxon>Viridiplantae</taxon>
        <taxon>Streptophyta</taxon>
        <taxon>Embryophyta</taxon>
        <taxon>Tracheophyta</taxon>
        <taxon>Spermatophyta</taxon>
        <taxon>Magnoliopsida</taxon>
        <taxon>eudicotyledons</taxon>
        <taxon>Gunneridae</taxon>
        <taxon>Pentapetalae</taxon>
        <taxon>rosids</taxon>
        <taxon>malvids</taxon>
        <taxon>Malvales</taxon>
        <taxon>Dipterocarpaceae</taxon>
        <taxon>Rubroshorea</taxon>
    </lineage>
</organism>
<accession>A0AAV5MPE3</accession>
<sequence length="38" mass="4123">MAMNNGIKSASKLLASSQSLLSKSGGFLFLEIWVYSSR</sequence>
<evidence type="ECO:0008006" key="3">
    <source>
        <dbReference type="Google" id="ProtNLM"/>
    </source>
</evidence>
<keyword evidence="2" id="KW-1185">Reference proteome</keyword>